<dbReference type="EMBL" id="AABAIH010000001">
    <property type="protein sequence ID" value="EAG0993803.1"/>
    <property type="molecule type" value="Genomic_DNA"/>
</dbReference>
<evidence type="ECO:0000313" key="22">
    <source>
        <dbReference type="Proteomes" id="UP000371553"/>
    </source>
</evidence>
<dbReference type="EMBL" id="AABEQV010000002">
    <property type="protein sequence ID" value="EAG9856006.1"/>
    <property type="molecule type" value="Genomic_DNA"/>
</dbReference>
<evidence type="ECO:0000313" key="6">
    <source>
        <dbReference type="EMBL" id="EAE2897396.1"/>
    </source>
</evidence>
<dbReference type="Proteomes" id="UP000383365">
    <property type="component" value="Unassembled WGS sequence"/>
</dbReference>
<evidence type="ECO:0000313" key="14">
    <source>
        <dbReference type="EMBL" id="ECH7211416.1"/>
    </source>
</evidence>
<proteinExistence type="predicted"/>
<dbReference type="EMBL" id="AACKFB010000023">
    <property type="protein sequence ID" value="EAK9429105.1"/>
    <property type="molecule type" value="Genomic_DNA"/>
</dbReference>
<dbReference type="EMBL" id="AAAQOE010000001">
    <property type="protein sequence ID" value="EAE1094815.1"/>
    <property type="molecule type" value="Genomic_DNA"/>
</dbReference>
<evidence type="ECO:0000313" key="10">
    <source>
        <dbReference type="EMBL" id="EAH0253697.1"/>
    </source>
</evidence>
<gene>
    <name evidence="7" type="ORF">A3R20_04145</name>
    <name evidence="3" type="ORF">APD94_02490</name>
    <name evidence="4" type="ORF">ARR48_02150</name>
    <name evidence="2" type="ORF">CD20_04305</name>
    <name evidence="11" type="ORF">D4271_02865</name>
    <name evidence="8" type="ORF">D4C60_03240</name>
    <name evidence="9" type="ORF">D4D89_02690</name>
    <name evidence="10" type="ORF">D4U23_14995</name>
    <name evidence="12" type="ORF">D5M70_02690</name>
    <name evidence="1" type="ORF">E0I39_02740</name>
    <name evidence="5" type="ORF">E1V33_00245</name>
    <name evidence="6" type="ORF">E1W43_05470</name>
    <name evidence="13" type="ORF">FC284_12220</name>
    <name evidence="15" type="ORF">FJU19_02730</name>
    <name evidence="14" type="ORF">FPL45_08695</name>
    <name evidence="16" type="ORF">G3R95_000612</name>
    <name evidence="17" type="ORF">GHO09_10245</name>
    <name evidence="18" type="ORF">GZK27_05115</name>
</gene>
<dbReference type="EMBL" id="AAISWI010000007">
    <property type="protein sequence ID" value="ECH7211416.1"/>
    <property type="molecule type" value="Genomic_DNA"/>
</dbReference>
<evidence type="ECO:0000313" key="4">
    <source>
        <dbReference type="EMBL" id="EAE1630593.1"/>
    </source>
</evidence>
<evidence type="ECO:0000313" key="16">
    <source>
        <dbReference type="EMBL" id="EDP8409074.1"/>
    </source>
</evidence>
<evidence type="ECO:0000313" key="12">
    <source>
        <dbReference type="EMBL" id="EAH3126202.1"/>
    </source>
</evidence>
<dbReference type="EMBL" id="AABGFX010000002">
    <property type="protein sequence ID" value="EAH3126202.1"/>
    <property type="molecule type" value="Genomic_DNA"/>
</dbReference>
<dbReference type="EMBL" id="AAAIJX010000002">
    <property type="protein sequence ID" value="EAC4481800.1"/>
    <property type="molecule type" value="Genomic_DNA"/>
</dbReference>
<dbReference type="EMBL" id="DAAEQL010000005">
    <property type="protein sequence ID" value="HAA8490880.1"/>
    <property type="molecule type" value="Genomic_DNA"/>
</dbReference>
<evidence type="ECO:0000313" key="33">
    <source>
        <dbReference type="Proteomes" id="UP000840567"/>
    </source>
</evidence>
<dbReference type="EMBL" id="AAARLF010000002">
    <property type="protein sequence ID" value="EAE2897396.1"/>
    <property type="molecule type" value="Genomic_DNA"/>
</dbReference>
<dbReference type="Proteomes" id="UP000368805">
    <property type="component" value="Unassembled WGS sequence"/>
</dbReference>
<dbReference type="EMBL" id="AAARIE010000001">
    <property type="protein sequence ID" value="EAE2658576.1"/>
    <property type="molecule type" value="Genomic_DNA"/>
</dbReference>
<comment type="caution">
    <text evidence="9">The sequence shown here is derived from an EMBL/GenBank/DDBJ whole genome shotgun (WGS) entry which is preliminary data.</text>
</comment>
<dbReference type="Proteomes" id="UP000566597">
    <property type="component" value="Unassembled WGS sequence"/>
</dbReference>
<evidence type="ECO:0000313" key="7">
    <source>
        <dbReference type="EMBL" id="EAG0993803.1"/>
    </source>
</evidence>
<evidence type="ECO:0000313" key="5">
    <source>
        <dbReference type="EMBL" id="EAE2658576.1"/>
    </source>
</evidence>
<dbReference type="Proteomes" id="UP000352246">
    <property type="component" value="Unassembled WGS sequence"/>
</dbReference>
<dbReference type="AlphaFoldDB" id="A0A1U7APY0"/>
<evidence type="ECO:0000313" key="29">
    <source>
        <dbReference type="Proteomes" id="UP000525068"/>
    </source>
</evidence>
<dbReference type="EMBL" id="AABEVT010000012">
    <property type="protein sequence ID" value="EAH0253697.1"/>
    <property type="molecule type" value="Genomic_DNA"/>
</dbReference>
<dbReference type="Proteomes" id="UP000478945">
    <property type="component" value="Unassembled WGS sequence"/>
</dbReference>
<evidence type="ECO:0000313" key="32">
    <source>
        <dbReference type="Proteomes" id="UP000566597"/>
    </source>
</evidence>
<dbReference type="Proteomes" id="UP000371553">
    <property type="component" value="Unassembled WGS sequence"/>
</dbReference>
<dbReference type="EMBL" id="DAAKPP010000002">
    <property type="protein sequence ID" value="HAC3054879.1"/>
    <property type="molecule type" value="Genomic_DNA"/>
</dbReference>
<reference evidence="33 34" key="1">
    <citation type="journal article" date="2018" name="Genome Biol.">
        <title>SKESA: strategic k-mer extension for scrupulous assemblies.</title>
        <authorList>
            <person name="Souvorov A."/>
            <person name="Agarwala R."/>
            <person name="Lipman D.J."/>
        </authorList>
    </citation>
    <scope>NUCLEOTIDE SEQUENCE [LARGE SCALE GENOMIC DNA]</scope>
    <source>
        <strain evidence="18 34">LiDS0115</strain>
        <strain evidence="17">Sam_F526FDD3-C0F7-43DB-B204-E231FEF9C926</strain>
    </source>
</reference>
<sequence length="64" mass="7557">MINNAHLVGFCIAHFNGCFSNFHSKFLQSHKFFFLILPKQSKKSSPRIFPEKAFLIFLVIFQFF</sequence>
<evidence type="ECO:0000313" key="26">
    <source>
        <dbReference type="Proteomes" id="UP000478945"/>
    </source>
</evidence>
<evidence type="ECO:0000313" key="2">
    <source>
        <dbReference type="EMBL" id="EAD8145288.1"/>
    </source>
</evidence>
<evidence type="ECO:0000313" key="30">
    <source>
        <dbReference type="Proteomes" id="UP000529135"/>
    </source>
</evidence>
<dbReference type="Proteomes" id="UP000355989">
    <property type="component" value="Unassembled WGS sequence"/>
</dbReference>
<dbReference type="EMBL" id="AABFMV010000002">
    <property type="protein sequence ID" value="EAH1614341.1"/>
    <property type="molecule type" value="Genomic_DNA"/>
</dbReference>
<dbReference type="Proteomes" id="UP000529135">
    <property type="component" value="Unassembled WGS sequence"/>
</dbReference>
<organism evidence="9 28">
    <name type="scientific">Listeria monocytogenes</name>
    <dbReference type="NCBI Taxonomy" id="1639"/>
    <lineage>
        <taxon>Bacteria</taxon>
        <taxon>Bacillati</taxon>
        <taxon>Bacillota</taxon>
        <taxon>Bacilli</taxon>
        <taxon>Bacillales</taxon>
        <taxon>Listeriaceae</taxon>
        <taxon>Listeria</taxon>
    </lineage>
</organism>
<evidence type="ECO:0000313" key="31">
    <source>
        <dbReference type="Proteomes" id="UP000548826"/>
    </source>
</evidence>
<evidence type="ECO:0000313" key="15">
    <source>
        <dbReference type="EMBL" id="ECL0130008.1"/>
    </source>
</evidence>
<evidence type="ECO:0000313" key="28">
    <source>
        <dbReference type="Proteomes" id="UP000517258"/>
    </source>
</evidence>
<evidence type="ECO:0000313" key="17">
    <source>
        <dbReference type="EMBL" id="HAA8490880.1"/>
    </source>
</evidence>
<dbReference type="Proteomes" id="UP000840567">
    <property type="component" value="Unassembled WGS sequence"/>
</dbReference>
<evidence type="ECO:0000313" key="1">
    <source>
        <dbReference type="EMBL" id="EAC4481800.1"/>
    </source>
</evidence>
<dbReference type="EMBL" id="AAJEKY010000002">
    <property type="protein sequence ID" value="ECL0130008.1"/>
    <property type="molecule type" value="Genomic_DNA"/>
</dbReference>
<reference evidence="20 21" key="2">
    <citation type="submission" date="2018-06" db="EMBL/GenBank/DDBJ databases">
        <authorList>
            <consortium name="GenomeTrakr: Next Generation Sequencing Network for Food Pathogen Tracability"/>
        </authorList>
    </citation>
    <scope>NUCLEOTIDE SEQUENCE [LARGE SCALE GENOMIC DNA]</scope>
    <source>
        <strain evidence="7 23">ARS-CC9329</strain>
        <strain evidence="4 21">FDA00006304</strain>
        <strain evidence="13">FDA00014181</strain>
        <strain evidence="14 19">FDA00014472</strain>
        <strain evidence="27">FDA1077646-S145-002</strain>
        <strain evidence="3 20">FLAG-78586</strain>
        <strain evidence="2 22">NYAG13B12507-5</strain>
    </source>
</reference>
<evidence type="ECO:0000313" key="25">
    <source>
        <dbReference type="Proteomes" id="UP000470497"/>
    </source>
</evidence>
<evidence type="ECO:0000313" key="18">
    <source>
        <dbReference type="EMBL" id="HAC3054879.1"/>
    </source>
</evidence>
<dbReference type="Proteomes" id="UP000484022">
    <property type="component" value="Unassembled WGS sequence"/>
</dbReference>
<protein>
    <submittedName>
        <fullName evidence="9">Uncharacterized protein</fullName>
    </submittedName>
</protein>
<evidence type="ECO:0000313" key="24">
    <source>
        <dbReference type="Proteomes" id="UP000413786"/>
    </source>
</evidence>
<dbReference type="Proteomes" id="UP000517258">
    <property type="component" value="Unassembled WGS sequence"/>
</dbReference>
<dbReference type="Proteomes" id="UP000841561">
    <property type="component" value="Unassembled WGS sequence"/>
</dbReference>
<dbReference type="Proteomes" id="UP000525068">
    <property type="component" value="Unassembled WGS sequence"/>
</dbReference>
<evidence type="ECO:0000313" key="27">
    <source>
        <dbReference type="Proteomes" id="UP000484022"/>
    </source>
</evidence>
<name>A0A1U7APY0_LISMN</name>
<dbReference type="EMBL" id="AANOZB010000002">
    <property type="protein sequence ID" value="EDP8409074.1"/>
    <property type="molecule type" value="Genomic_DNA"/>
</dbReference>
<dbReference type="EMBL" id="AAAQVA010000001">
    <property type="protein sequence ID" value="EAE1630593.1"/>
    <property type="molecule type" value="Genomic_DNA"/>
</dbReference>
<dbReference type="EMBL" id="AAAPCR010000003">
    <property type="protein sequence ID" value="EAD8145288.1"/>
    <property type="molecule type" value="Genomic_DNA"/>
</dbReference>
<evidence type="ECO:0000313" key="21">
    <source>
        <dbReference type="Proteomes" id="UP000368805"/>
    </source>
</evidence>
<evidence type="ECO:0000313" key="8">
    <source>
        <dbReference type="EMBL" id="EAG9856006.1"/>
    </source>
</evidence>
<reference evidence="17" key="4">
    <citation type="submission" date="2019-10" db="EMBL/GenBank/DDBJ databases">
        <authorList>
            <consortium name="NCBI Pathogen Detection Project"/>
        </authorList>
    </citation>
    <scope>NUCLEOTIDE SEQUENCE</scope>
    <source>
        <strain evidence="18">LiDS0115</strain>
        <strain evidence="17">Sam_F526FDD3-C0F7-43DB-B204-E231FEF9C926</strain>
    </source>
</reference>
<evidence type="ECO:0000313" key="20">
    <source>
        <dbReference type="Proteomes" id="UP000355989"/>
    </source>
</evidence>
<evidence type="ECO:0000313" key="13">
    <source>
        <dbReference type="EMBL" id="EAK9429105.1"/>
    </source>
</evidence>
<evidence type="ECO:0000313" key="3">
    <source>
        <dbReference type="EMBL" id="EAE1094815.1"/>
    </source>
</evidence>
<evidence type="ECO:0000313" key="9">
    <source>
        <dbReference type="EMBL" id="EAH0217215.1"/>
    </source>
</evidence>
<dbReference type="Proteomes" id="UP000401273">
    <property type="component" value="Unassembled WGS sequence"/>
</dbReference>
<evidence type="ECO:0000313" key="11">
    <source>
        <dbReference type="EMBL" id="EAH1614341.1"/>
    </source>
</evidence>
<evidence type="ECO:0000313" key="34">
    <source>
        <dbReference type="Proteomes" id="UP000841561"/>
    </source>
</evidence>
<accession>A0A1U7APY0</accession>
<dbReference type="Proteomes" id="UP000406081">
    <property type="component" value="Unassembled WGS sequence"/>
</dbReference>
<dbReference type="Proteomes" id="UP000470497">
    <property type="component" value="Unassembled WGS sequence"/>
</dbReference>
<dbReference type="Proteomes" id="UP000548826">
    <property type="component" value="Unassembled WGS sequence"/>
</dbReference>
<evidence type="ECO:0000313" key="19">
    <source>
        <dbReference type="Proteomes" id="UP000352246"/>
    </source>
</evidence>
<dbReference type="Proteomes" id="UP000413786">
    <property type="component" value="Unassembled WGS sequence"/>
</dbReference>
<evidence type="ECO:0000313" key="23">
    <source>
        <dbReference type="Proteomes" id="UP000406081"/>
    </source>
</evidence>
<reference evidence="28 29" key="3">
    <citation type="submission" date="2019-04" db="EMBL/GenBank/DDBJ databases">
        <authorList>
            <person name="Ashton P.M."/>
            <person name="Dallman T."/>
            <person name="Nair S."/>
            <person name="De Pinna E."/>
            <person name="Peters T."/>
            <person name="Grant K."/>
        </authorList>
    </citation>
    <scope>NUCLEOTIDE SEQUENCE [LARGE SCALE GENOMIC DNA]</scope>
    <source>
        <strain evidence="10 32">406731</strain>
        <strain evidence="8 31">429821</strain>
        <strain evidence="11 29">562417</strain>
        <strain evidence="12 30">562428</strain>
        <strain evidence="9 28">563356</strain>
        <strain evidence="1 24">688377</strain>
        <strain evidence="15 26">760311</strain>
        <strain evidence="16 25">883775</strain>
        <strain evidence="5">RL15000161</strain>
        <strain evidence="6">RL15000271</strain>
    </source>
</reference>
<dbReference type="EMBL" id="AABEVI010000002">
    <property type="protein sequence ID" value="EAH0217215.1"/>
    <property type="molecule type" value="Genomic_DNA"/>
</dbReference>